<dbReference type="GeneID" id="10508388"/>
<feature type="compositionally biased region" description="Low complexity" evidence="7">
    <location>
        <begin position="281"/>
        <end position="312"/>
    </location>
</feature>
<dbReference type="InterPro" id="IPR002464">
    <property type="entry name" value="DNA/RNA_helicase_DEAH_CS"/>
</dbReference>
<keyword evidence="3" id="KW-0378">Hydrolase</keyword>
<dbReference type="GO" id="GO:0016787">
    <property type="term" value="F:hydrolase activity"/>
    <property type="evidence" value="ECO:0007669"/>
    <property type="project" value="UniProtKB-KW"/>
</dbReference>
<keyword evidence="11" id="KW-1185">Reference proteome</keyword>
<dbReference type="FunFam" id="3.40.50.300:FF:004042">
    <property type="entry name" value="ATP-dependent DEAH-box RNA helicase, putative"/>
    <property type="match status" value="1"/>
</dbReference>
<feature type="compositionally biased region" description="Low complexity" evidence="7">
    <location>
        <begin position="108"/>
        <end position="130"/>
    </location>
</feature>
<evidence type="ECO:0000259" key="9">
    <source>
        <dbReference type="PROSITE" id="PS51194"/>
    </source>
</evidence>
<feature type="compositionally biased region" description="Low complexity" evidence="7">
    <location>
        <begin position="187"/>
        <end position="226"/>
    </location>
</feature>
<organism evidence="10 11">
    <name type="scientific">Dictyostelium purpureum</name>
    <name type="common">Slime mold</name>
    <dbReference type="NCBI Taxonomy" id="5786"/>
    <lineage>
        <taxon>Eukaryota</taxon>
        <taxon>Amoebozoa</taxon>
        <taxon>Evosea</taxon>
        <taxon>Eumycetozoa</taxon>
        <taxon>Dictyostelia</taxon>
        <taxon>Dictyosteliales</taxon>
        <taxon>Dictyosteliaceae</taxon>
        <taxon>Dictyostelium</taxon>
    </lineage>
</organism>
<dbReference type="InterPro" id="IPR011545">
    <property type="entry name" value="DEAD/DEAH_box_helicase_dom"/>
</dbReference>
<dbReference type="PANTHER" id="PTHR18934:SF237">
    <property type="entry name" value="ATP-DEPENDENT DNA_RNA HELICASE DHX36"/>
    <property type="match status" value="1"/>
</dbReference>
<name>F0ZTK0_DICPU</name>
<dbReference type="Gene3D" id="3.40.50.300">
    <property type="entry name" value="P-loop containing nucleotide triphosphate hydrolases"/>
    <property type="match status" value="2"/>
</dbReference>
<dbReference type="SUPFAM" id="SSF52540">
    <property type="entry name" value="P-loop containing nucleoside triphosphate hydrolases"/>
    <property type="match status" value="1"/>
</dbReference>
<dbReference type="EC" id="3.6.4.13" evidence="1"/>
<dbReference type="FunCoup" id="F0ZTK0">
    <property type="interactions" value="89"/>
</dbReference>
<dbReference type="InterPro" id="IPR048333">
    <property type="entry name" value="HA2_WH"/>
</dbReference>
<dbReference type="SUPFAM" id="SSF54768">
    <property type="entry name" value="dsRNA-binding domain-like"/>
    <property type="match status" value="1"/>
</dbReference>
<feature type="compositionally biased region" description="Polar residues" evidence="7">
    <location>
        <begin position="131"/>
        <end position="170"/>
    </location>
</feature>
<evidence type="ECO:0000313" key="10">
    <source>
        <dbReference type="EMBL" id="EGC32711.1"/>
    </source>
</evidence>
<dbReference type="SMART" id="SM00490">
    <property type="entry name" value="HELICc"/>
    <property type="match status" value="1"/>
</dbReference>
<dbReference type="GO" id="GO:0003724">
    <property type="term" value="F:RNA helicase activity"/>
    <property type="evidence" value="ECO:0007669"/>
    <property type="project" value="UniProtKB-EC"/>
</dbReference>
<dbReference type="GO" id="GO:0003723">
    <property type="term" value="F:RNA binding"/>
    <property type="evidence" value="ECO:0000318"/>
    <property type="project" value="GO_Central"/>
</dbReference>
<dbReference type="CDD" id="cd17917">
    <property type="entry name" value="DEXHc_RHA-like"/>
    <property type="match status" value="1"/>
</dbReference>
<dbReference type="eggNOG" id="KOG0920">
    <property type="taxonomic scope" value="Eukaryota"/>
</dbReference>
<feature type="region of interest" description="Disordered" evidence="7">
    <location>
        <begin position="400"/>
        <end position="419"/>
    </location>
</feature>
<dbReference type="InterPro" id="IPR007502">
    <property type="entry name" value="Helicase-assoc_dom"/>
</dbReference>
<dbReference type="Pfam" id="PF21010">
    <property type="entry name" value="HA2_C"/>
    <property type="match status" value="1"/>
</dbReference>
<evidence type="ECO:0000256" key="5">
    <source>
        <dbReference type="ARBA" id="ARBA00022840"/>
    </source>
</evidence>
<keyword evidence="4" id="KW-0347">Helicase</keyword>
<dbReference type="CDD" id="cd18791">
    <property type="entry name" value="SF2_C_RHA"/>
    <property type="match status" value="1"/>
</dbReference>
<feature type="region of interest" description="Disordered" evidence="7">
    <location>
        <begin position="253"/>
        <end position="312"/>
    </location>
</feature>
<keyword evidence="2" id="KW-0547">Nucleotide-binding</keyword>
<feature type="compositionally biased region" description="Low complexity" evidence="7">
    <location>
        <begin position="36"/>
        <end position="95"/>
    </location>
</feature>
<dbReference type="SMART" id="SM00847">
    <property type="entry name" value="HA2"/>
    <property type="match status" value="1"/>
</dbReference>
<dbReference type="KEGG" id="dpp:DICPUDRAFT_155280"/>
<dbReference type="PROSITE" id="PS51192">
    <property type="entry name" value="HELICASE_ATP_BIND_1"/>
    <property type="match status" value="1"/>
</dbReference>
<dbReference type="GO" id="GO:0005524">
    <property type="term" value="F:ATP binding"/>
    <property type="evidence" value="ECO:0007669"/>
    <property type="project" value="UniProtKB-KW"/>
</dbReference>
<keyword evidence="6" id="KW-0694">RNA-binding</keyword>
<dbReference type="InterPro" id="IPR014001">
    <property type="entry name" value="Helicase_ATP-bd"/>
</dbReference>
<dbReference type="PROSITE" id="PS00690">
    <property type="entry name" value="DEAH_ATP_HELICASE"/>
    <property type="match status" value="1"/>
</dbReference>
<dbReference type="Proteomes" id="UP000001064">
    <property type="component" value="Unassembled WGS sequence"/>
</dbReference>
<keyword evidence="5" id="KW-0067">ATP-binding</keyword>
<dbReference type="FunFam" id="1.20.120.1080:FF:000117">
    <property type="entry name" value="Uncharacterized protein"/>
    <property type="match status" value="1"/>
</dbReference>
<sequence length="1389" mass="158528">MSYQNNNRGGNNGGGGRYNNYGDAGGYNNSAFNMNRGNNGPFGNRGYNNNNNNNNNMNNNNMNMNNNNNNNMNNMNNNNNMNMNNNMNNNNINNNVYLNRGGNKVYTSNQQSNQMYNQQQQQQQQQQSFQTSPHFLQQQPALSNIPTSSSHYDSTPTYSGNPFQMQNNNRQNDDYLSSYDRLGQQYNSNNNLNNNNNNNNINNNNNSNSNSNSNNNNNNNLMSNNNTIQSPIMRYNNIAGGGQYGGGYDSPINNNINNSNNNNNNNINNNNNYSPTYDSGNNYSSQFSSTFSSSTNTNSSSSSSSSPFNTENSKGFLNQYMIKLGKRPNNQYISSSSQGQPPNQTFETIFELPFPPNFGKEPMRIIGKGPTKNDSKTQCAEKACKVLSDMGLINLSATKGSVASTTSAPENEVTPDNLSDYQMNESKKIISQKSIRCSSLEFENCCLLIHSNGGINGILGPSGMSWKFDAAKRKIEQYAKQFSFPENKIYRTHEVPRGLKSKIFIVEMYLPIENTLQKITRTESDNKKLSENLAAVDACEYLLENELVQPEYKVPKSSTSSDEFFKINYDIPQDLIEQSQFSLDYIIDQNKNFTPKQSIILNKKIQTYEPQMSILDCKSQEEISEIGIEKKIFEERKKNTAEYQRVYQKRTELPIFKQRRHLIDCIKNNQIIIIMGDTGCGKTTQIPQYVIEDMIESNHAPYCNIIMTQPRRISVLGAAERMAYERLEKVGDTIGYQIRFENQQPTGTSKLLVCTPGILLKRMYSDKKLHNVSHLFIDEVHERDIHTDFLLIILKKLLEDNINLRVILMSATIDNSSVSRYFNDCPVFNVSSYSHVAREYFLEDISKQLNDQSIVYKDEQSDDVDHALILQIMTHIVTKVSNSTEDSILVFLPGWEDISQTRELIRGHPLFKNENQFLVLALHSSVSMQQQAKVFDRPPPKVRKIVLSTNIAETSITINDVVYVIDSAKVKLKYHETQRDLTLFQTVWACKSSLKQRRGRAGRVRKDGVCYHLVSRDRYNSLDDFQLPEMRRMPLHELCLQVKVLVLGSIGEFLSDALEPPEAKAIDNAINLLIDLGALSSQQDLTPLGLRLSFIPVDPRIGKMIILSSFFRCLDPILTIASFSNQKNPILNLFNQDNSYQNNFSSQLYPEHQSDHISFLNIFNNWLQSKLEGREEEYCRDFLSIPLLNQILKVKKQLLATIYELGIVNIQSLSNGFVLDDFFNANSRNFDIIRSIICSGLFPNVAKQRKKREFKTLSENTFLHPSSIVYNLFQELNSKDNWVIFEEKFKTKLTFIKTISRIPEISLLLFGSTPIFTQTSQDYSTIAIHGTPIKFYVPTNSCHLLLSIREQMEKALSKYVEYNNYSNHFTKVDYEFEKALISLLRFSRG</sequence>
<reference evidence="11" key="1">
    <citation type="journal article" date="2011" name="Genome Biol.">
        <title>Comparative genomics of the social amoebae Dictyostelium discoideum and Dictyostelium purpureum.</title>
        <authorList>
            <consortium name="US DOE Joint Genome Institute (JGI-PGF)"/>
            <person name="Sucgang R."/>
            <person name="Kuo A."/>
            <person name="Tian X."/>
            <person name="Salerno W."/>
            <person name="Parikh A."/>
            <person name="Feasley C.L."/>
            <person name="Dalin E."/>
            <person name="Tu H."/>
            <person name="Huang E."/>
            <person name="Barry K."/>
            <person name="Lindquist E."/>
            <person name="Shapiro H."/>
            <person name="Bruce D."/>
            <person name="Schmutz J."/>
            <person name="Salamov A."/>
            <person name="Fey P."/>
            <person name="Gaudet P."/>
            <person name="Anjard C."/>
            <person name="Babu M.M."/>
            <person name="Basu S."/>
            <person name="Bushmanova Y."/>
            <person name="van der Wel H."/>
            <person name="Katoh-Kurasawa M."/>
            <person name="Dinh C."/>
            <person name="Coutinho P.M."/>
            <person name="Saito T."/>
            <person name="Elias M."/>
            <person name="Schaap P."/>
            <person name="Kay R.R."/>
            <person name="Henrissat B."/>
            <person name="Eichinger L."/>
            <person name="Rivero F."/>
            <person name="Putnam N.H."/>
            <person name="West C.M."/>
            <person name="Loomis W.F."/>
            <person name="Chisholm R.L."/>
            <person name="Shaulsky G."/>
            <person name="Strassmann J.E."/>
            <person name="Queller D.C."/>
            <person name="Kuspa A."/>
            <person name="Grigoriev I.V."/>
        </authorList>
    </citation>
    <scope>NUCLEOTIDE SEQUENCE [LARGE SCALE GENOMIC DNA]</scope>
    <source>
        <strain evidence="11">QSDP1</strain>
    </source>
</reference>
<evidence type="ECO:0000259" key="8">
    <source>
        <dbReference type="PROSITE" id="PS51192"/>
    </source>
</evidence>
<dbReference type="InParanoid" id="F0ZTK0"/>
<dbReference type="Pfam" id="PF00270">
    <property type="entry name" value="DEAD"/>
    <property type="match status" value="1"/>
</dbReference>
<evidence type="ECO:0000256" key="4">
    <source>
        <dbReference type="ARBA" id="ARBA00022806"/>
    </source>
</evidence>
<accession>F0ZTK0</accession>
<dbReference type="GO" id="GO:0004386">
    <property type="term" value="F:helicase activity"/>
    <property type="evidence" value="ECO:0000318"/>
    <property type="project" value="GO_Central"/>
</dbReference>
<dbReference type="InterPro" id="IPR011709">
    <property type="entry name" value="DEAD-box_helicase_OB_fold"/>
</dbReference>
<evidence type="ECO:0000313" key="11">
    <source>
        <dbReference type="Proteomes" id="UP000001064"/>
    </source>
</evidence>
<dbReference type="Pfam" id="PF07717">
    <property type="entry name" value="OB_NTP_bind"/>
    <property type="match status" value="1"/>
</dbReference>
<feature type="region of interest" description="Disordered" evidence="7">
    <location>
        <begin position="36"/>
        <end position="227"/>
    </location>
</feature>
<dbReference type="Pfam" id="PF04408">
    <property type="entry name" value="WHD_HA2"/>
    <property type="match status" value="1"/>
</dbReference>
<feature type="domain" description="Helicase ATP-binding" evidence="8">
    <location>
        <begin position="663"/>
        <end position="831"/>
    </location>
</feature>
<dbReference type="VEuPathDB" id="AmoebaDB:DICPUDRAFT_155280"/>
<dbReference type="OrthoDB" id="5600252at2759"/>
<dbReference type="InterPro" id="IPR001650">
    <property type="entry name" value="Helicase_C-like"/>
</dbReference>
<dbReference type="FunFam" id="3.40.50.300:FF:004041">
    <property type="entry name" value="ATP-dependent RNA helicase A"/>
    <property type="match status" value="1"/>
</dbReference>
<dbReference type="SMART" id="SM00487">
    <property type="entry name" value="DEXDc"/>
    <property type="match status" value="1"/>
</dbReference>
<gene>
    <name evidence="10" type="ORF">DICPUDRAFT_155280</name>
</gene>
<dbReference type="GO" id="GO:0005634">
    <property type="term" value="C:nucleus"/>
    <property type="evidence" value="ECO:0000318"/>
    <property type="project" value="GO_Central"/>
</dbReference>
<dbReference type="STRING" id="5786.F0ZTK0"/>
<dbReference type="OMA" id="HERDIHT"/>
<evidence type="ECO:0000256" key="2">
    <source>
        <dbReference type="ARBA" id="ARBA00022741"/>
    </source>
</evidence>
<feature type="compositionally biased region" description="Low complexity" evidence="7">
    <location>
        <begin position="253"/>
        <end position="272"/>
    </location>
</feature>
<dbReference type="InterPro" id="IPR014720">
    <property type="entry name" value="dsRBD_dom"/>
</dbReference>
<feature type="domain" description="Helicase C-terminal" evidence="9">
    <location>
        <begin position="868"/>
        <end position="1046"/>
    </location>
</feature>
<dbReference type="PROSITE" id="PS51194">
    <property type="entry name" value="HELICASE_CTER"/>
    <property type="match status" value="1"/>
</dbReference>
<dbReference type="Gene3D" id="3.30.160.20">
    <property type="match status" value="1"/>
</dbReference>
<dbReference type="Gene3D" id="1.20.120.1080">
    <property type="match status" value="1"/>
</dbReference>
<proteinExistence type="predicted"/>
<protein>
    <recommendedName>
        <fullName evidence="1">RNA helicase</fullName>
        <ecNumber evidence="1">3.6.4.13</ecNumber>
    </recommendedName>
</protein>
<evidence type="ECO:0000256" key="3">
    <source>
        <dbReference type="ARBA" id="ARBA00022801"/>
    </source>
</evidence>
<evidence type="ECO:0000256" key="6">
    <source>
        <dbReference type="ARBA" id="ARBA00022884"/>
    </source>
</evidence>
<dbReference type="Pfam" id="PF00035">
    <property type="entry name" value="dsrm"/>
    <property type="match status" value="2"/>
</dbReference>
<dbReference type="PANTHER" id="PTHR18934">
    <property type="entry name" value="ATP-DEPENDENT RNA HELICASE"/>
    <property type="match status" value="1"/>
</dbReference>
<dbReference type="InterPro" id="IPR027417">
    <property type="entry name" value="P-loop_NTPase"/>
</dbReference>
<dbReference type="RefSeq" id="XP_003290744.1">
    <property type="nucleotide sequence ID" value="XM_003290696.1"/>
</dbReference>
<evidence type="ECO:0000256" key="7">
    <source>
        <dbReference type="SAM" id="MobiDB-lite"/>
    </source>
</evidence>
<evidence type="ECO:0000256" key="1">
    <source>
        <dbReference type="ARBA" id="ARBA00012552"/>
    </source>
</evidence>
<dbReference type="EMBL" id="GL871178">
    <property type="protein sequence ID" value="EGC32711.1"/>
    <property type="molecule type" value="Genomic_DNA"/>
</dbReference>
<dbReference type="Pfam" id="PF00271">
    <property type="entry name" value="Helicase_C"/>
    <property type="match status" value="1"/>
</dbReference>